<dbReference type="AlphaFoldDB" id="A0A0E0RC88"/>
<dbReference type="EnsemblPlants" id="ORUFI11G25180.1">
    <property type="protein sequence ID" value="ORUFI11G25180.1"/>
    <property type="gene ID" value="ORUFI11G25180"/>
</dbReference>
<reference evidence="2" key="1">
    <citation type="submission" date="2013-06" db="EMBL/GenBank/DDBJ databases">
        <authorList>
            <person name="Zhao Q."/>
        </authorList>
    </citation>
    <scope>NUCLEOTIDE SEQUENCE</scope>
    <source>
        <strain evidence="2">cv. W1943</strain>
    </source>
</reference>
<dbReference type="Proteomes" id="UP000008022">
    <property type="component" value="Unassembled WGS sequence"/>
</dbReference>
<reference evidence="1" key="2">
    <citation type="submission" date="2015-06" db="UniProtKB">
        <authorList>
            <consortium name="EnsemblPlants"/>
        </authorList>
    </citation>
    <scope>IDENTIFICATION</scope>
</reference>
<accession>A0A0E0RC88</accession>
<name>A0A0E0RC88_ORYRU</name>
<proteinExistence type="predicted"/>
<dbReference type="OMA" id="LERNTIC"/>
<evidence type="ECO:0000313" key="1">
    <source>
        <dbReference type="EnsemblPlants" id="ORUFI11G25180.1"/>
    </source>
</evidence>
<dbReference type="Gramene" id="ORUFI11G25180.1">
    <property type="protein sequence ID" value="ORUFI11G25180.1"/>
    <property type="gene ID" value="ORUFI11G25180"/>
</dbReference>
<organism evidence="1 2">
    <name type="scientific">Oryza rufipogon</name>
    <name type="common">Brownbeard rice</name>
    <name type="synonym">Asian wild rice</name>
    <dbReference type="NCBI Taxonomy" id="4529"/>
    <lineage>
        <taxon>Eukaryota</taxon>
        <taxon>Viridiplantae</taxon>
        <taxon>Streptophyta</taxon>
        <taxon>Embryophyta</taxon>
        <taxon>Tracheophyta</taxon>
        <taxon>Spermatophyta</taxon>
        <taxon>Magnoliopsida</taxon>
        <taxon>Liliopsida</taxon>
        <taxon>Poales</taxon>
        <taxon>Poaceae</taxon>
        <taxon>BOP clade</taxon>
        <taxon>Oryzoideae</taxon>
        <taxon>Oryzeae</taxon>
        <taxon>Oryzinae</taxon>
        <taxon>Oryza</taxon>
    </lineage>
</organism>
<evidence type="ECO:0000313" key="2">
    <source>
        <dbReference type="Proteomes" id="UP000008022"/>
    </source>
</evidence>
<keyword evidence="2" id="KW-1185">Reference proteome</keyword>
<protein>
    <submittedName>
        <fullName evidence="1">Uncharacterized protein</fullName>
    </submittedName>
</protein>
<sequence length="63" mass="6985">MKKNQIHEFLPKTYVHAQSGGKWQSLQEGGFLQSSGGGTKLERNTICPMQASTHRLLKSNGNK</sequence>
<dbReference type="HOGENOM" id="CLU_2889801_0_0_1"/>